<accession>M1ZSH6</accession>
<comment type="caution">
    <text evidence="2">The sequence shown here is derived from an EMBL/GenBank/DDBJ whole genome shotgun (WGS) entry which is preliminary data.</text>
</comment>
<dbReference type="AlphaFoldDB" id="M1ZSH6"/>
<organism evidence="2 3">
    <name type="scientific">Clostridium botulinum CFSAN001627</name>
    <dbReference type="NCBI Taxonomy" id="1232189"/>
    <lineage>
        <taxon>Bacteria</taxon>
        <taxon>Bacillati</taxon>
        <taxon>Bacillota</taxon>
        <taxon>Clostridia</taxon>
        <taxon>Eubacteriales</taxon>
        <taxon>Clostridiaceae</taxon>
        <taxon>Clostridium</taxon>
    </lineage>
</organism>
<proteinExistence type="predicted"/>
<feature type="domain" description="Rho termination factor-like N-terminal" evidence="1">
    <location>
        <begin position="5"/>
        <end position="31"/>
    </location>
</feature>
<dbReference type="Proteomes" id="UP000011944">
    <property type="component" value="Unassembled WGS sequence"/>
</dbReference>
<dbReference type="Pfam" id="PF07498">
    <property type="entry name" value="Rho_N"/>
    <property type="match status" value="1"/>
</dbReference>
<dbReference type="SUPFAM" id="SSF68912">
    <property type="entry name" value="Rho N-terminal domain-like"/>
    <property type="match status" value="1"/>
</dbReference>
<name>M1ZSH6_CLOBO</name>
<evidence type="ECO:0000259" key="1">
    <source>
        <dbReference type="Pfam" id="PF07498"/>
    </source>
</evidence>
<sequence length="33" mass="3988">MINKDYESMTVKELREIAKKLDIKNISKFKKMN</sequence>
<dbReference type="InterPro" id="IPR011112">
    <property type="entry name" value="Rho-like_N"/>
</dbReference>
<reference evidence="2 3" key="2">
    <citation type="submission" date="2013-03" db="EMBL/GenBank/DDBJ databases">
        <title>Diversity in Clostridium botulinum.</title>
        <authorList>
            <person name="Timme R.E."/>
            <person name="Allard M."/>
            <person name="Luo Y."/>
            <person name="Strain E."/>
            <person name="Gonzalez-Escalona N."/>
            <person name="Brown E."/>
        </authorList>
    </citation>
    <scope>NUCLEOTIDE SEQUENCE [LARGE SCALE GENOMIC DNA]</scope>
    <source>
        <strain evidence="2 3">CFSAN001627</strain>
    </source>
</reference>
<dbReference type="Gene3D" id="1.10.720.10">
    <property type="match status" value="1"/>
</dbReference>
<evidence type="ECO:0000313" key="3">
    <source>
        <dbReference type="Proteomes" id="UP000011944"/>
    </source>
</evidence>
<dbReference type="EMBL" id="AMXI01001439">
    <property type="protein sequence ID" value="EKN39261.1"/>
    <property type="molecule type" value="Genomic_DNA"/>
</dbReference>
<gene>
    <name evidence="2" type="primary">rho</name>
    <name evidence="2" type="ORF">CFSAN001627_22954</name>
</gene>
<reference evidence="2 3" key="1">
    <citation type="submission" date="2012-10" db="EMBL/GenBank/DDBJ databases">
        <authorList>
            <person name="Strain E.A."/>
            <person name="Brown E."/>
            <person name="Allard M.W."/>
            <person name="Gonzalez-Escalona N."/>
            <person name="Timme R."/>
        </authorList>
    </citation>
    <scope>NUCLEOTIDE SEQUENCE [LARGE SCALE GENOMIC DNA]</scope>
    <source>
        <strain evidence="2 3">CFSAN001627</strain>
    </source>
</reference>
<dbReference type="GO" id="GO:0006353">
    <property type="term" value="P:DNA-templated transcription termination"/>
    <property type="evidence" value="ECO:0007669"/>
    <property type="project" value="InterPro"/>
</dbReference>
<evidence type="ECO:0000313" key="2">
    <source>
        <dbReference type="EMBL" id="EKN39261.1"/>
    </source>
</evidence>
<protein>
    <submittedName>
        <fullName evidence="2">Transcription termination factor Rho</fullName>
    </submittedName>
</protein>
<dbReference type="InterPro" id="IPR036269">
    <property type="entry name" value="Rho_N_sf"/>
</dbReference>